<protein>
    <submittedName>
        <fullName evidence="4">Uncharacterized protein</fullName>
    </submittedName>
</protein>
<organism evidence="4 5">
    <name type="scientific">Marasmiellus scandens</name>
    <dbReference type="NCBI Taxonomy" id="2682957"/>
    <lineage>
        <taxon>Eukaryota</taxon>
        <taxon>Fungi</taxon>
        <taxon>Dikarya</taxon>
        <taxon>Basidiomycota</taxon>
        <taxon>Agaricomycotina</taxon>
        <taxon>Agaricomycetes</taxon>
        <taxon>Agaricomycetidae</taxon>
        <taxon>Agaricales</taxon>
        <taxon>Marasmiineae</taxon>
        <taxon>Omphalotaceae</taxon>
        <taxon>Marasmiellus</taxon>
    </lineage>
</organism>
<evidence type="ECO:0000256" key="1">
    <source>
        <dbReference type="SAM" id="MobiDB-lite"/>
    </source>
</evidence>
<keyword evidence="3" id="KW-0732">Signal</keyword>
<accession>A0ABR1JIL8</accession>
<evidence type="ECO:0000313" key="5">
    <source>
        <dbReference type="Proteomes" id="UP001498398"/>
    </source>
</evidence>
<name>A0ABR1JIL8_9AGAR</name>
<keyword evidence="2" id="KW-1133">Transmembrane helix</keyword>
<feature type="compositionally biased region" description="Basic and acidic residues" evidence="1">
    <location>
        <begin position="221"/>
        <end position="231"/>
    </location>
</feature>
<feature type="chain" id="PRO_5047522247" evidence="3">
    <location>
        <begin position="18"/>
        <end position="371"/>
    </location>
</feature>
<evidence type="ECO:0000256" key="2">
    <source>
        <dbReference type="SAM" id="Phobius"/>
    </source>
</evidence>
<feature type="region of interest" description="Disordered" evidence="1">
    <location>
        <begin position="220"/>
        <end position="295"/>
    </location>
</feature>
<feature type="signal peptide" evidence="3">
    <location>
        <begin position="1"/>
        <end position="17"/>
    </location>
</feature>
<reference evidence="4 5" key="1">
    <citation type="submission" date="2024-01" db="EMBL/GenBank/DDBJ databases">
        <title>A draft genome for the cacao thread blight pathogen Marasmiellus scandens.</title>
        <authorList>
            <person name="Baruah I.K."/>
            <person name="Leung J."/>
            <person name="Bukari Y."/>
            <person name="Amoako-Attah I."/>
            <person name="Meinhardt L.W."/>
            <person name="Bailey B.A."/>
            <person name="Cohen S.P."/>
        </authorList>
    </citation>
    <scope>NUCLEOTIDE SEQUENCE [LARGE SCALE GENOMIC DNA]</scope>
    <source>
        <strain evidence="4 5">GH-19</strain>
    </source>
</reference>
<gene>
    <name evidence="4" type="ORF">VKT23_009382</name>
</gene>
<proteinExistence type="predicted"/>
<feature type="region of interest" description="Disordered" evidence="1">
    <location>
        <begin position="308"/>
        <end position="340"/>
    </location>
</feature>
<feature type="compositionally biased region" description="Polar residues" evidence="1">
    <location>
        <begin position="275"/>
        <end position="295"/>
    </location>
</feature>
<feature type="region of interest" description="Disordered" evidence="1">
    <location>
        <begin position="154"/>
        <end position="174"/>
    </location>
</feature>
<evidence type="ECO:0000256" key="3">
    <source>
        <dbReference type="SAM" id="SignalP"/>
    </source>
</evidence>
<keyword evidence="2" id="KW-0472">Membrane</keyword>
<sequence>MILPLLALVISLQSVLAQQSSRPAAKCTDTATFAQFSNSLGQDPCAVATGVGQVCDASFFIPAIAPSESYGNSPTVVEKNGCKCTSVYFSLLTICSACQDGDTVLWNIFTANCTTKSTETFPFQIPPGLAIPDWAYLPILGNGSVNVEAIKADHNPDRTGATTSSSISGSPTVTVAADSNNQSKNAGIIAGSIVGAVLVLTLLGLGLWYLFFRKRSSFAKQQEDKEKRHSDTPVIPVPFVVTEPSSPRPLKEDRHSARPSFGESLQGSEDGARQFTATSSPNQGQSDPATQNAESGTYLAPNQQRTLAVQNHDTRRSSSEQAESENDPQVLESQLREMQAQVDTLTTAMAHISREIAPPAYESSANNGGRG</sequence>
<keyword evidence="2" id="KW-0812">Transmembrane</keyword>
<feature type="transmembrane region" description="Helical" evidence="2">
    <location>
        <begin position="188"/>
        <end position="212"/>
    </location>
</feature>
<keyword evidence="5" id="KW-1185">Reference proteome</keyword>
<comment type="caution">
    <text evidence="4">The sequence shown here is derived from an EMBL/GenBank/DDBJ whole genome shotgun (WGS) entry which is preliminary data.</text>
</comment>
<evidence type="ECO:0000313" key="4">
    <source>
        <dbReference type="EMBL" id="KAK7460667.1"/>
    </source>
</evidence>
<dbReference type="EMBL" id="JBANRG010000015">
    <property type="protein sequence ID" value="KAK7460667.1"/>
    <property type="molecule type" value="Genomic_DNA"/>
</dbReference>
<feature type="compositionally biased region" description="Low complexity" evidence="1">
    <location>
        <begin position="159"/>
        <end position="174"/>
    </location>
</feature>
<dbReference type="Proteomes" id="UP001498398">
    <property type="component" value="Unassembled WGS sequence"/>
</dbReference>